<dbReference type="PANTHER" id="PTHR43569:SF2">
    <property type="entry name" value="AMIDOHYDROLASE-RELATED DOMAIN-CONTAINING PROTEIN"/>
    <property type="match status" value="1"/>
</dbReference>
<dbReference type="InterPro" id="IPR032466">
    <property type="entry name" value="Metal_Hydrolase"/>
</dbReference>
<dbReference type="EMBL" id="JBHRZH010000001">
    <property type="protein sequence ID" value="MFC3759269.1"/>
    <property type="molecule type" value="Genomic_DNA"/>
</dbReference>
<reference evidence="4" key="1">
    <citation type="journal article" date="2019" name="Int. J. Syst. Evol. Microbiol.">
        <title>The Global Catalogue of Microorganisms (GCM) 10K type strain sequencing project: providing services to taxonomists for standard genome sequencing and annotation.</title>
        <authorList>
            <consortium name="The Broad Institute Genomics Platform"/>
            <consortium name="The Broad Institute Genome Sequencing Center for Infectious Disease"/>
            <person name="Wu L."/>
            <person name="Ma J."/>
        </authorList>
    </citation>
    <scope>NUCLEOTIDE SEQUENCE [LARGE SCALE GENOMIC DNA]</scope>
    <source>
        <strain evidence="4">CGMCC 4.7241</strain>
    </source>
</reference>
<sequence length="269" mass="29808">MPIVDAHHHFWRAGAQHQSWRPADTPELERDFESAELAPLMAEAGVDTTVLVEHVDEQAENVRLREYATSPFVAGVVAWLPLNDPPTALAELGRFDASFRGVRFLIGRNPLAWLTNSDTLDVLRELAARSLTWDVVVLSDEQAAQVCAVAERLPSLRIVVCHLARPPLGSGTWDGWTARLDRLASYPNVALKVSVGLDVLTSWEWSGDELAPCVEHAVSTFGTERCMLASNWPVILLRRGYVESWTELASAVSHDPNVLGATATHWYRL</sequence>
<comment type="caution">
    <text evidence="3">The sequence shown here is derived from an EMBL/GenBank/DDBJ whole genome shotgun (WGS) entry which is preliminary data.</text>
</comment>
<dbReference type="RefSeq" id="WP_205122324.1">
    <property type="nucleotide sequence ID" value="NZ_JAFBCM010000001.1"/>
</dbReference>
<keyword evidence="4" id="KW-1185">Reference proteome</keyword>
<name>A0ABV7Y492_9ACTN</name>
<gene>
    <name evidence="3" type="ORF">ACFOUW_00325</name>
</gene>
<dbReference type="SUPFAM" id="SSF51556">
    <property type="entry name" value="Metallo-dependent hydrolases"/>
    <property type="match status" value="1"/>
</dbReference>
<evidence type="ECO:0000256" key="1">
    <source>
        <dbReference type="ARBA" id="ARBA00038310"/>
    </source>
</evidence>
<organism evidence="3 4">
    <name type="scientific">Tenggerimyces flavus</name>
    <dbReference type="NCBI Taxonomy" id="1708749"/>
    <lineage>
        <taxon>Bacteria</taxon>
        <taxon>Bacillati</taxon>
        <taxon>Actinomycetota</taxon>
        <taxon>Actinomycetes</taxon>
        <taxon>Propionibacteriales</taxon>
        <taxon>Nocardioidaceae</taxon>
        <taxon>Tenggerimyces</taxon>
    </lineage>
</organism>
<proteinExistence type="inferred from homology"/>
<evidence type="ECO:0000313" key="3">
    <source>
        <dbReference type="EMBL" id="MFC3759269.1"/>
    </source>
</evidence>
<evidence type="ECO:0000259" key="2">
    <source>
        <dbReference type="Pfam" id="PF04909"/>
    </source>
</evidence>
<dbReference type="Gene3D" id="3.20.20.140">
    <property type="entry name" value="Metal-dependent hydrolases"/>
    <property type="match status" value="1"/>
</dbReference>
<dbReference type="Proteomes" id="UP001595699">
    <property type="component" value="Unassembled WGS sequence"/>
</dbReference>
<dbReference type="InterPro" id="IPR052350">
    <property type="entry name" value="Metallo-dep_Lactonases"/>
</dbReference>
<feature type="domain" description="Amidohydrolase-related" evidence="2">
    <location>
        <begin position="4"/>
        <end position="247"/>
    </location>
</feature>
<comment type="similarity">
    <text evidence="1">Belongs to the metallo-dependent hydrolases superfamily.</text>
</comment>
<protein>
    <submittedName>
        <fullName evidence="3">Amidohydrolase family protein</fullName>
    </submittedName>
</protein>
<accession>A0ABV7Y492</accession>
<dbReference type="Pfam" id="PF04909">
    <property type="entry name" value="Amidohydro_2"/>
    <property type="match status" value="1"/>
</dbReference>
<dbReference type="PANTHER" id="PTHR43569">
    <property type="entry name" value="AMIDOHYDROLASE"/>
    <property type="match status" value="1"/>
</dbReference>
<evidence type="ECO:0000313" key="4">
    <source>
        <dbReference type="Proteomes" id="UP001595699"/>
    </source>
</evidence>
<dbReference type="InterPro" id="IPR006680">
    <property type="entry name" value="Amidohydro-rel"/>
</dbReference>